<dbReference type="Proteomes" id="UP000245119">
    <property type="component" value="Linkage Group LG9"/>
</dbReference>
<gene>
    <name evidence="2" type="ORF">C0Q70_14801</name>
</gene>
<evidence type="ECO:0000313" key="3">
    <source>
        <dbReference type="Proteomes" id="UP000245119"/>
    </source>
</evidence>
<comment type="caution">
    <text evidence="2">The sequence shown here is derived from an EMBL/GenBank/DDBJ whole genome shotgun (WGS) entry which is preliminary data.</text>
</comment>
<evidence type="ECO:0000313" key="2">
    <source>
        <dbReference type="EMBL" id="PVD24321.1"/>
    </source>
</evidence>
<name>A0A2T7NT35_POMCA</name>
<dbReference type="EMBL" id="PZQS01000009">
    <property type="protein sequence ID" value="PVD24321.1"/>
    <property type="molecule type" value="Genomic_DNA"/>
</dbReference>
<accession>A0A2T7NT35</accession>
<dbReference type="AlphaFoldDB" id="A0A2T7NT35"/>
<feature type="region of interest" description="Disordered" evidence="1">
    <location>
        <begin position="100"/>
        <end position="124"/>
    </location>
</feature>
<sequence length="198" mass="23265">MDRMRCETCGRVRYGSRLDCFDDEDDEICSSCGEYYTYRGIEDQYHRNDGDFFGPLPCDNDGEDYLMDEEDGFTYDEYYCNGIGDDDDGDWDEDEYFDNYTEEEQEEMEEEEEEEEEEEVVDVNSKVDDEGAATALFPVLEDHLYLQEEKHKPQETSPQRPLPPMSLWYSLSELRQNPLLPNASIETMLRTAQENDSE</sequence>
<evidence type="ECO:0000256" key="1">
    <source>
        <dbReference type="SAM" id="MobiDB-lite"/>
    </source>
</evidence>
<organism evidence="2 3">
    <name type="scientific">Pomacea canaliculata</name>
    <name type="common">Golden apple snail</name>
    <dbReference type="NCBI Taxonomy" id="400727"/>
    <lineage>
        <taxon>Eukaryota</taxon>
        <taxon>Metazoa</taxon>
        <taxon>Spiralia</taxon>
        <taxon>Lophotrochozoa</taxon>
        <taxon>Mollusca</taxon>
        <taxon>Gastropoda</taxon>
        <taxon>Caenogastropoda</taxon>
        <taxon>Architaenioglossa</taxon>
        <taxon>Ampullarioidea</taxon>
        <taxon>Ampullariidae</taxon>
        <taxon>Pomacea</taxon>
    </lineage>
</organism>
<proteinExistence type="predicted"/>
<keyword evidence="3" id="KW-1185">Reference proteome</keyword>
<feature type="compositionally biased region" description="Acidic residues" evidence="1">
    <location>
        <begin position="100"/>
        <end position="121"/>
    </location>
</feature>
<dbReference type="OrthoDB" id="9885288at2759"/>
<reference evidence="2 3" key="1">
    <citation type="submission" date="2018-04" db="EMBL/GenBank/DDBJ databases">
        <title>The genome of golden apple snail Pomacea canaliculata provides insight into stress tolerance and invasive adaptation.</title>
        <authorList>
            <person name="Liu C."/>
            <person name="Liu B."/>
            <person name="Ren Y."/>
            <person name="Zhang Y."/>
            <person name="Wang H."/>
            <person name="Li S."/>
            <person name="Jiang F."/>
            <person name="Yin L."/>
            <person name="Zhang G."/>
            <person name="Qian W."/>
            <person name="Fan W."/>
        </authorList>
    </citation>
    <scope>NUCLEOTIDE SEQUENCE [LARGE SCALE GENOMIC DNA]</scope>
    <source>
        <strain evidence="2">SZHN2017</strain>
        <tissue evidence="2">Muscle</tissue>
    </source>
</reference>
<protein>
    <submittedName>
        <fullName evidence="2">Uncharacterized protein</fullName>
    </submittedName>
</protein>